<name>A0ABX9QAI7_9BACT</name>
<feature type="signal peptide" evidence="1">
    <location>
        <begin position="1"/>
        <end position="17"/>
    </location>
</feature>
<evidence type="ECO:0000313" key="3">
    <source>
        <dbReference type="Proteomes" id="UP000278907"/>
    </source>
</evidence>
<evidence type="ECO:0008006" key="4">
    <source>
        <dbReference type="Google" id="ProtNLM"/>
    </source>
</evidence>
<dbReference type="EMBL" id="RAWI01000384">
    <property type="protein sequence ID" value="RKH94240.1"/>
    <property type="molecule type" value="Genomic_DNA"/>
</dbReference>
<keyword evidence="3" id="KW-1185">Reference proteome</keyword>
<accession>A0ABX9QAI7</accession>
<evidence type="ECO:0000256" key="1">
    <source>
        <dbReference type="SAM" id="SignalP"/>
    </source>
</evidence>
<comment type="caution">
    <text evidence="2">The sequence shown here is derived from an EMBL/GenBank/DDBJ whole genome shotgun (WGS) entry which is preliminary data.</text>
</comment>
<reference evidence="2 3" key="1">
    <citation type="submission" date="2018-09" db="EMBL/GenBank/DDBJ databases">
        <authorList>
            <person name="Livingstone P.G."/>
            <person name="Whitworth D.E."/>
        </authorList>
    </citation>
    <scope>NUCLEOTIDE SEQUENCE [LARGE SCALE GENOMIC DNA]</scope>
    <source>
        <strain evidence="2 3">CA031B</strain>
    </source>
</reference>
<dbReference type="RefSeq" id="WP_120538333.1">
    <property type="nucleotide sequence ID" value="NZ_RAWI01000384.1"/>
</dbReference>
<proteinExistence type="predicted"/>
<dbReference type="Proteomes" id="UP000278907">
    <property type="component" value="Unassembled WGS sequence"/>
</dbReference>
<keyword evidence="1" id="KW-0732">Signal</keyword>
<protein>
    <recommendedName>
        <fullName evidence="4">Lipoprotein</fullName>
    </recommendedName>
</protein>
<evidence type="ECO:0000313" key="2">
    <source>
        <dbReference type="EMBL" id="RKH94240.1"/>
    </source>
</evidence>
<organism evidence="2 3">
    <name type="scientific">Corallococcus praedator</name>
    <dbReference type="NCBI Taxonomy" id="2316724"/>
    <lineage>
        <taxon>Bacteria</taxon>
        <taxon>Pseudomonadati</taxon>
        <taxon>Myxococcota</taxon>
        <taxon>Myxococcia</taxon>
        <taxon>Myxococcales</taxon>
        <taxon>Cystobacterineae</taxon>
        <taxon>Myxococcaceae</taxon>
        <taxon>Corallococcus</taxon>
    </lineage>
</organism>
<feature type="chain" id="PRO_5046052551" description="Lipoprotein" evidence="1">
    <location>
        <begin position="18"/>
        <end position="94"/>
    </location>
</feature>
<dbReference type="PROSITE" id="PS51257">
    <property type="entry name" value="PROKAR_LIPOPROTEIN"/>
    <property type="match status" value="1"/>
</dbReference>
<sequence>MQIKTLIVSLAFGSLLAACGGMETEGMAEETPSLATTEQNLCEGWDNGANRCTFKCTSGSGWLWYAPGQIAYGQCQAAADAYCGRSAYGACWSF</sequence>
<gene>
    <name evidence="2" type="ORF">D7Y13_33475</name>
</gene>